<organism evidence="2 3">
    <name type="scientific">Anaerotruncus colihominis</name>
    <dbReference type="NCBI Taxonomy" id="169435"/>
    <lineage>
        <taxon>Bacteria</taxon>
        <taxon>Bacillati</taxon>
        <taxon>Bacillota</taxon>
        <taxon>Clostridia</taxon>
        <taxon>Eubacteriales</taxon>
        <taxon>Oscillospiraceae</taxon>
        <taxon>Anaerotruncus</taxon>
    </lineage>
</organism>
<comment type="caution">
    <text evidence="2">The sequence shown here is derived from an EMBL/GenBank/DDBJ whole genome shotgun (WGS) entry which is preliminary data.</text>
</comment>
<proteinExistence type="predicted"/>
<protein>
    <submittedName>
        <fullName evidence="2">Uncharacterized protein</fullName>
    </submittedName>
</protein>
<dbReference type="AlphaFoldDB" id="A0A1Y4N516"/>
<name>A0A1Y4N516_9FIRM</name>
<gene>
    <name evidence="2" type="ORF">B5F11_04345</name>
</gene>
<dbReference type="RefSeq" id="WP_087299874.1">
    <property type="nucleotide sequence ID" value="NZ_NFKP01000003.1"/>
</dbReference>
<sequence length="556" mass="62673">MVYYGLERARSFDREANGLDKLSFQYVIFGMKDLYKHITEFDGRNKDIAGVFVTSDRAFMKARNKGFRRVFVVPTLVGITAADVIEADGLDISIIDASAAVIKMSVNEAKTANYVDSIKAIGALAKCIKKKDVKGCASILTVYGKSFETVAEDLVDIVQDAKRLADVKKLSQDLRDTRNSLNDLQERYDSVCRELSGIAADRGKEAESIVPVIDSRDKDDEIRSLRTMLSNEQSQNEEKYAQLSEEIKKSAEIASKAEERATAAEAERDNAKAACDSLESQMREQVDAYNALVLKHNELLENLHQCEESLEEATAKVEEYKKSEEDLNANTVIAALKSEIDELSKSNLSMEKISKQMPIIGSKFAISATKIIVLKEIKTAIYLNSLISQMNFILRRVVVGEQNRSFCIVVLDTLIDKFREFKYRKHGFSINKMPVVTDKNDMQVIVTNNFDVSFLKNTLKLNTYDYLIVVDRLKLPESAVKHSSATVFYLIDSYHDIEDFKIRNGNFVIFGDTLKCTPSVSILPDGRMFDKDHDERKFSLYRSKSVEKILEASGVI</sequence>
<dbReference type="Proteomes" id="UP000196386">
    <property type="component" value="Unassembled WGS sequence"/>
</dbReference>
<feature type="coiled-coil region" evidence="1">
    <location>
        <begin position="167"/>
        <end position="194"/>
    </location>
</feature>
<feature type="coiled-coil region" evidence="1">
    <location>
        <begin position="240"/>
        <end position="353"/>
    </location>
</feature>
<evidence type="ECO:0000313" key="3">
    <source>
        <dbReference type="Proteomes" id="UP000196386"/>
    </source>
</evidence>
<evidence type="ECO:0000313" key="2">
    <source>
        <dbReference type="EMBL" id="OUP70680.1"/>
    </source>
</evidence>
<keyword evidence="1" id="KW-0175">Coiled coil</keyword>
<dbReference type="EMBL" id="NFKP01000003">
    <property type="protein sequence ID" value="OUP70680.1"/>
    <property type="molecule type" value="Genomic_DNA"/>
</dbReference>
<reference evidence="3" key="1">
    <citation type="submission" date="2017-04" db="EMBL/GenBank/DDBJ databases">
        <title>Function of individual gut microbiota members based on whole genome sequencing of pure cultures obtained from chicken caecum.</title>
        <authorList>
            <person name="Medvecky M."/>
            <person name="Cejkova D."/>
            <person name="Polansky O."/>
            <person name="Karasova D."/>
            <person name="Kubasova T."/>
            <person name="Cizek A."/>
            <person name="Rychlik I."/>
        </authorList>
    </citation>
    <scope>NUCLEOTIDE SEQUENCE [LARGE SCALE GENOMIC DNA]</scope>
    <source>
        <strain evidence="3">An175</strain>
    </source>
</reference>
<accession>A0A1Y4N516</accession>
<evidence type="ECO:0000256" key="1">
    <source>
        <dbReference type="SAM" id="Coils"/>
    </source>
</evidence>